<dbReference type="PANTHER" id="PTHR14025">
    <property type="entry name" value="FANCONI ANEMIA GROUP M FANCM FAMILY MEMBER"/>
    <property type="match status" value="1"/>
</dbReference>
<evidence type="ECO:0000313" key="7">
    <source>
        <dbReference type="WBParaSite" id="TCLT_0000411701-mRNA-1"/>
    </source>
</evidence>
<dbReference type="GO" id="GO:0005524">
    <property type="term" value="F:ATP binding"/>
    <property type="evidence" value="ECO:0007669"/>
    <property type="project" value="UniProtKB-KW"/>
</dbReference>
<dbReference type="GO" id="GO:0016787">
    <property type="term" value="F:hydrolase activity"/>
    <property type="evidence" value="ECO:0007669"/>
    <property type="project" value="UniProtKB-KW"/>
</dbReference>
<sequence length="693" mass="78413">MEPFGFTHLNSRIISEVAPVVSNRKYKKCTLDIAKLRRSQQFAMRRLFYPVNTPVCAYQKKLILDSLHNNILIALPKELDTFFVAAVTMLNFHRWFPMQKVLCICNNIASSIKAAKRFVEITGYSSGVCVYSSLKKNARHLKWMQLDIVFATAESIVAEIKDKEGLSEICLIVVEDAHRAMSGSHPLSTLIRNCIFAKATFRVLAYMDYKIDNVGQLQLIVMNLQIDLIRSLSFLKDDVSLTVASHRMQKVYVKIDDKMRRVAKELLKALEPLALLLCEGGVIPSKDVKKIANFSISYLQSKVQQSKTSHLVEIYCDFFDLLSSYNILMCYGLTAFGNSLQALTSRSTVIADIVQSNELLKEICFLPTISRPDDLQCYKLDTLVSLLINTRTVYETGKQMTISENMLKDGKCNVIIAPCGSDASAVNAGFLDFLICLDEGLCTLRNTANIKITVNGNLFAICCAGYETNIYSFMGAESTIDCIPSEHIHGLQLCNDVPRMLPSTVSPEIVEYWAENVDHNDGLLAEVERLDFKELLKHDDPCFHSKIFKDNCKLLDVCVKNTFSCQGHVHSSTLLGHSITTVNMTKILGKDLKVLEEQVSRLKTRRNSKWIEEDSEQSDSNKDGKKLDLRVTVYFVYVMCIQNSPKKCNVMKVPRVNRVESASFTLLNVLKPEVRFSHEYLSFYFKLGSQFFE</sequence>
<evidence type="ECO:0000313" key="6">
    <source>
        <dbReference type="Proteomes" id="UP000276776"/>
    </source>
</evidence>
<dbReference type="InterPro" id="IPR027417">
    <property type="entry name" value="P-loop_NTPase"/>
</dbReference>
<dbReference type="GO" id="GO:0045003">
    <property type="term" value="P:double-strand break repair via synthesis-dependent strand annealing"/>
    <property type="evidence" value="ECO:0007669"/>
    <property type="project" value="TreeGrafter"/>
</dbReference>
<dbReference type="Gene3D" id="3.40.50.300">
    <property type="entry name" value="P-loop containing nucleotide triphosphate hydrolases"/>
    <property type="match status" value="1"/>
</dbReference>
<name>A0A0N5CV01_THECL</name>
<dbReference type="OrthoDB" id="787137at2759"/>
<keyword evidence="1" id="KW-0547">Nucleotide-binding</keyword>
<evidence type="ECO:0000256" key="4">
    <source>
        <dbReference type="ARBA" id="ARBA00022840"/>
    </source>
</evidence>
<dbReference type="SUPFAM" id="SSF52540">
    <property type="entry name" value="P-loop containing nucleoside triphosphate hydrolases"/>
    <property type="match status" value="1"/>
</dbReference>
<accession>A0A0N5CV01</accession>
<dbReference type="GO" id="GO:0000400">
    <property type="term" value="F:four-way junction DNA binding"/>
    <property type="evidence" value="ECO:0007669"/>
    <property type="project" value="TreeGrafter"/>
</dbReference>
<dbReference type="EMBL" id="UYYF01004276">
    <property type="protein sequence ID" value="VDN01167.1"/>
    <property type="molecule type" value="Genomic_DNA"/>
</dbReference>
<evidence type="ECO:0000256" key="2">
    <source>
        <dbReference type="ARBA" id="ARBA00022801"/>
    </source>
</evidence>
<dbReference type="PANTHER" id="PTHR14025:SF20">
    <property type="entry name" value="FANCONI ANEMIA GROUP M PROTEIN"/>
    <property type="match status" value="1"/>
</dbReference>
<dbReference type="Proteomes" id="UP000276776">
    <property type="component" value="Unassembled WGS sequence"/>
</dbReference>
<keyword evidence="6" id="KW-1185">Reference proteome</keyword>
<keyword evidence="2" id="KW-0378">Hydrolase</keyword>
<proteinExistence type="predicted"/>
<reference evidence="5 6" key="2">
    <citation type="submission" date="2018-11" db="EMBL/GenBank/DDBJ databases">
        <authorList>
            <consortium name="Pathogen Informatics"/>
        </authorList>
    </citation>
    <scope>NUCLEOTIDE SEQUENCE [LARGE SCALE GENOMIC DNA]</scope>
</reference>
<dbReference type="WBParaSite" id="TCLT_0000411701-mRNA-1">
    <property type="protein sequence ID" value="TCLT_0000411701-mRNA-1"/>
    <property type="gene ID" value="TCLT_0000411701"/>
</dbReference>
<gene>
    <name evidence="5" type="ORF">TCLT_LOCUS4106</name>
</gene>
<protein>
    <submittedName>
        <fullName evidence="7">Helicase ATP-binding domain-containing protein</fullName>
    </submittedName>
</protein>
<dbReference type="AlphaFoldDB" id="A0A0N5CV01"/>
<dbReference type="GO" id="GO:0009378">
    <property type="term" value="F:four-way junction helicase activity"/>
    <property type="evidence" value="ECO:0007669"/>
    <property type="project" value="TreeGrafter"/>
</dbReference>
<keyword evidence="3" id="KW-0347">Helicase</keyword>
<keyword evidence="4" id="KW-0067">ATP-binding</keyword>
<evidence type="ECO:0000256" key="3">
    <source>
        <dbReference type="ARBA" id="ARBA00022806"/>
    </source>
</evidence>
<dbReference type="OMA" id="YCDFFEL"/>
<dbReference type="GO" id="GO:0036297">
    <property type="term" value="P:interstrand cross-link repair"/>
    <property type="evidence" value="ECO:0007669"/>
    <property type="project" value="TreeGrafter"/>
</dbReference>
<dbReference type="GO" id="GO:0043138">
    <property type="term" value="F:3'-5' DNA helicase activity"/>
    <property type="evidence" value="ECO:0007669"/>
    <property type="project" value="TreeGrafter"/>
</dbReference>
<evidence type="ECO:0000256" key="1">
    <source>
        <dbReference type="ARBA" id="ARBA00022741"/>
    </source>
</evidence>
<reference evidence="7" key="1">
    <citation type="submission" date="2017-02" db="UniProtKB">
        <authorList>
            <consortium name="WormBaseParasite"/>
        </authorList>
    </citation>
    <scope>IDENTIFICATION</scope>
</reference>
<evidence type="ECO:0000313" key="5">
    <source>
        <dbReference type="EMBL" id="VDN01167.1"/>
    </source>
</evidence>
<organism evidence="7">
    <name type="scientific">Thelazia callipaeda</name>
    <name type="common">Oriental eyeworm</name>
    <name type="synonym">Parasitic nematode</name>
    <dbReference type="NCBI Taxonomy" id="103827"/>
    <lineage>
        <taxon>Eukaryota</taxon>
        <taxon>Metazoa</taxon>
        <taxon>Ecdysozoa</taxon>
        <taxon>Nematoda</taxon>
        <taxon>Chromadorea</taxon>
        <taxon>Rhabditida</taxon>
        <taxon>Spirurina</taxon>
        <taxon>Spiruromorpha</taxon>
        <taxon>Thelazioidea</taxon>
        <taxon>Thelaziidae</taxon>
        <taxon>Thelazia</taxon>
    </lineage>
</organism>
<dbReference type="STRING" id="103827.A0A0N5CV01"/>